<name>A0ACC1TFG6_9APHY</name>
<keyword evidence="2" id="KW-1185">Reference proteome</keyword>
<comment type="caution">
    <text evidence="1">The sequence shown here is derived from an EMBL/GenBank/DDBJ whole genome shotgun (WGS) entry which is preliminary data.</text>
</comment>
<accession>A0ACC1TFG6</accession>
<dbReference type="Proteomes" id="UP001148662">
    <property type="component" value="Unassembled WGS sequence"/>
</dbReference>
<gene>
    <name evidence="1" type="ORF">NM688_g127</name>
</gene>
<organism evidence="1 2">
    <name type="scientific">Phlebia brevispora</name>
    <dbReference type="NCBI Taxonomy" id="194682"/>
    <lineage>
        <taxon>Eukaryota</taxon>
        <taxon>Fungi</taxon>
        <taxon>Dikarya</taxon>
        <taxon>Basidiomycota</taxon>
        <taxon>Agaricomycotina</taxon>
        <taxon>Agaricomycetes</taxon>
        <taxon>Polyporales</taxon>
        <taxon>Meruliaceae</taxon>
        <taxon>Phlebia</taxon>
    </lineage>
</organism>
<reference evidence="1" key="1">
    <citation type="submission" date="2022-07" db="EMBL/GenBank/DDBJ databases">
        <title>Genome Sequence of Phlebia brevispora.</title>
        <authorList>
            <person name="Buettner E."/>
        </authorList>
    </citation>
    <scope>NUCLEOTIDE SEQUENCE</scope>
    <source>
        <strain evidence="1">MPL23</strain>
    </source>
</reference>
<evidence type="ECO:0000313" key="1">
    <source>
        <dbReference type="EMBL" id="KAJ3559789.1"/>
    </source>
</evidence>
<proteinExistence type="predicted"/>
<sequence>MRTDLQVIQASGSSVNIEVPRSWRLWSGWGPREWDDLRQEWKEWEDALNDEDFSGAAIFPALKPNENVFHVTLPSYTRKQRGWYRVKPWPPRPPRTVTDGREQGAMGGDVPVELFDIVLNHIAHGEGMADYAIFMSKQELGLISLVCRRWARTLQPHIFRKVTLRSGEDFRTFLSFLRDPHSSIVRYVNTITLSQSVAQYPYMPWIHSVVSVTDQAVRALKKAGNSLHAMSLQVALDGPLPTGKFTKGICEMLPRSVPWSFAAVTMLVLRDLHFKKLGDLVQIPRELPSLRRLDCSNVTWDDPSPQELPPTSQYLSRSAGQQDQMWYTLRGCTDDGAAAWFAALLAPRWRDRLEQSDAHQICRIASAFRQDVDKNKLEESSGFRYDTWLQFLTPAGWVDVYFTDRVARQERRVRAIVLNVTGYSDEVFKCADWDAIDRLTMALPALEALLVYAYSHDDLLHFHQTAVVQKMPNFRGSSKLKYALRSFAGGAPKTWKEINIESKARNVVQQFILAGALGRDRGAGIMLFVTSILPYIYGTRGSLALVLPSSTPSTLVHIPQSLSYPRCRSAVHMAAYSPSYDRLEVARTSETAVEIEVPRSWRLWSGWNPRRWDSHSQTWHEWSDPMDQKGFDEATAFPAVKPDQTIFHIGLPPYTRNPRGRAATGADVPAELFDNILQYMSLPDLSARDRIDVNKRELGQLSLVCRRWADTLRWSIFWKIQLRSGEDTATFLSFLLHPCSRIRDYIIYDLTLSQPLTQYPYAPWTHTVFAYDLSRSMQSGYANMRIVLTGPLPPGKFTKGICEMLPRSVPWSFKFAKITGLELRDLHFRKVEDLLRIPRELPSLQEMECVNVTWDRSPSDKALPASPARASKFSKWSRTTSTMHGRADDAGYALHECTDNAAAALLAALGAQKRRDRLEQNDGRVIYGIASALVRNIDNTRFPEYSARSIRSSDHLDFSADSHDAGGQMTPVMYAYFTPQVAGQTRRVRAVRLDIESSSTPSFDNSDWKSVDTLLTTLPSLETLIISSDSRANMLRFHKEVLAEKMPVFHNSMRLKYALQGYGQPKNGILMQAYTLVSCTEDKVREIDLPVDDIKELL</sequence>
<dbReference type="EMBL" id="JANHOG010000009">
    <property type="protein sequence ID" value="KAJ3559789.1"/>
    <property type="molecule type" value="Genomic_DNA"/>
</dbReference>
<protein>
    <submittedName>
        <fullName evidence="1">Uncharacterized protein</fullName>
    </submittedName>
</protein>
<evidence type="ECO:0000313" key="2">
    <source>
        <dbReference type="Proteomes" id="UP001148662"/>
    </source>
</evidence>